<dbReference type="AlphaFoldDB" id="A0A5C5X4L0"/>
<comment type="caution">
    <text evidence="5">The sequence shown here is derived from an EMBL/GenBank/DDBJ whole genome shotgun (WGS) entry which is preliminary data.</text>
</comment>
<dbReference type="Proteomes" id="UP000317243">
    <property type="component" value="Unassembled WGS sequence"/>
</dbReference>
<gene>
    <name evidence="5" type="ORF">KOR42_05210</name>
</gene>
<keyword evidence="3" id="KW-0175">Coiled coil</keyword>
<dbReference type="PANTHER" id="PTHR35089">
    <property type="entry name" value="CHAPERONE PROTEIN SKP"/>
    <property type="match status" value="1"/>
</dbReference>
<dbReference type="GO" id="GO:0005829">
    <property type="term" value="C:cytosol"/>
    <property type="evidence" value="ECO:0007669"/>
    <property type="project" value="TreeGrafter"/>
</dbReference>
<proteinExistence type="inferred from homology"/>
<dbReference type="OrthoDB" id="215077at2"/>
<evidence type="ECO:0000256" key="1">
    <source>
        <dbReference type="ARBA" id="ARBA00009091"/>
    </source>
</evidence>
<dbReference type="EMBL" id="SIHI01000001">
    <property type="protein sequence ID" value="TWT57163.1"/>
    <property type="molecule type" value="Genomic_DNA"/>
</dbReference>
<dbReference type="RefSeq" id="WP_146507037.1">
    <property type="nucleotide sequence ID" value="NZ_SIHI01000001.1"/>
</dbReference>
<keyword evidence="6" id="KW-1185">Reference proteome</keyword>
<dbReference type="GO" id="GO:0051082">
    <property type="term" value="F:unfolded protein binding"/>
    <property type="evidence" value="ECO:0007669"/>
    <property type="project" value="InterPro"/>
</dbReference>
<dbReference type="SMART" id="SM00935">
    <property type="entry name" value="OmpH"/>
    <property type="match status" value="1"/>
</dbReference>
<feature type="signal peptide" evidence="4">
    <location>
        <begin position="1"/>
        <end position="32"/>
    </location>
</feature>
<evidence type="ECO:0000313" key="6">
    <source>
        <dbReference type="Proteomes" id="UP000317243"/>
    </source>
</evidence>
<evidence type="ECO:0000256" key="2">
    <source>
        <dbReference type="ARBA" id="ARBA00022729"/>
    </source>
</evidence>
<protein>
    <submittedName>
        <fullName evidence="5">Outer membrane protein (OmpH-like)</fullName>
    </submittedName>
</protein>
<dbReference type="SUPFAM" id="SSF111384">
    <property type="entry name" value="OmpH-like"/>
    <property type="match status" value="1"/>
</dbReference>
<dbReference type="GO" id="GO:0050821">
    <property type="term" value="P:protein stabilization"/>
    <property type="evidence" value="ECO:0007669"/>
    <property type="project" value="TreeGrafter"/>
</dbReference>
<evidence type="ECO:0000313" key="5">
    <source>
        <dbReference type="EMBL" id="TWT57163.1"/>
    </source>
</evidence>
<dbReference type="Gene3D" id="3.30.910.20">
    <property type="entry name" value="Skp domain"/>
    <property type="match status" value="1"/>
</dbReference>
<reference evidence="5 6" key="1">
    <citation type="submission" date="2019-02" db="EMBL/GenBank/DDBJ databases">
        <title>Deep-cultivation of Planctomycetes and their phenomic and genomic characterization uncovers novel biology.</title>
        <authorList>
            <person name="Wiegand S."/>
            <person name="Jogler M."/>
            <person name="Boedeker C."/>
            <person name="Pinto D."/>
            <person name="Vollmers J."/>
            <person name="Rivas-Marin E."/>
            <person name="Kohn T."/>
            <person name="Peeters S.H."/>
            <person name="Heuer A."/>
            <person name="Rast P."/>
            <person name="Oberbeckmann S."/>
            <person name="Bunk B."/>
            <person name="Jeske O."/>
            <person name="Meyerdierks A."/>
            <person name="Storesund J.E."/>
            <person name="Kallscheuer N."/>
            <person name="Luecker S."/>
            <person name="Lage O.M."/>
            <person name="Pohl T."/>
            <person name="Merkel B.J."/>
            <person name="Hornburger P."/>
            <person name="Mueller R.-W."/>
            <person name="Bruemmer F."/>
            <person name="Labrenz M."/>
            <person name="Spormann A.M."/>
            <person name="Op Den Camp H."/>
            <person name="Overmann J."/>
            <person name="Amann R."/>
            <person name="Jetten M.S.M."/>
            <person name="Mascher T."/>
            <person name="Medema M.H."/>
            <person name="Devos D.P."/>
            <person name="Kaster A.-K."/>
            <person name="Ovreas L."/>
            <person name="Rohde M."/>
            <person name="Galperin M.Y."/>
            <person name="Jogler C."/>
        </authorList>
    </citation>
    <scope>NUCLEOTIDE SEQUENCE [LARGE SCALE GENOMIC DNA]</scope>
    <source>
        <strain evidence="5 6">KOR42</strain>
    </source>
</reference>
<dbReference type="InterPro" id="IPR024930">
    <property type="entry name" value="Skp_dom_sf"/>
</dbReference>
<feature type="chain" id="PRO_5022969774" evidence="4">
    <location>
        <begin position="33"/>
        <end position="212"/>
    </location>
</feature>
<comment type="similarity">
    <text evidence="1">Belongs to the Skp family.</text>
</comment>
<evidence type="ECO:0000256" key="4">
    <source>
        <dbReference type="SAM" id="SignalP"/>
    </source>
</evidence>
<evidence type="ECO:0000256" key="3">
    <source>
        <dbReference type="SAM" id="Coils"/>
    </source>
</evidence>
<sequence length="212" mass="24766" precursor="true">MLRLPRWNSLTRPLSCLLTGCFLFLFAGPIHADDGYQIGLIDMAHVFKEYKKFVYLTERLQEEVRRSDELLAPKIENIQAIQAKMKELAPTSAEYEALESEFLTAQADLKKAQLQKQRELMKKETEVYKGIYLEVSDAVERYSKYYKYTLIIRFNRSVVDAADNPQEVMEGMNRQVLYHQNRDDLTDPVLNYLNDRWEKQQNASAPASQTTR</sequence>
<dbReference type="PANTHER" id="PTHR35089:SF1">
    <property type="entry name" value="CHAPERONE PROTEIN SKP"/>
    <property type="match status" value="1"/>
</dbReference>
<dbReference type="InterPro" id="IPR005632">
    <property type="entry name" value="Chaperone_Skp"/>
</dbReference>
<keyword evidence="2 4" id="KW-0732">Signal</keyword>
<feature type="coiled-coil region" evidence="3">
    <location>
        <begin position="95"/>
        <end position="124"/>
    </location>
</feature>
<accession>A0A5C5X4L0</accession>
<name>A0A5C5X4L0_9PLAN</name>
<organism evidence="5 6">
    <name type="scientific">Thalassoglobus neptunius</name>
    <dbReference type="NCBI Taxonomy" id="1938619"/>
    <lineage>
        <taxon>Bacteria</taxon>
        <taxon>Pseudomonadati</taxon>
        <taxon>Planctomycetota</taxon>
        <taxon>Planctomycetia</taxon>
        <taxon>Planctomycetales</taxon>
        <taxon>Planctomycetaceae</taxon>
        <taxon>Thalassoglobus</taxon>
    </lineage>
</organism>
<dbReference type="Pfam" id="PF03938">
    <property type="entry name" value="OmpH"/>
    <property type="match status" value="1"/>
</dbReference>